<evidence type="ECO:0000256" key="1">
    <source>
        <dbReference type="SAM" id="MobiDB-lite"/>
    </source>
</evidence>
<evidence type="ECO:0000313" key="3">
    <source>
        <dbReference type="EMBL" id="CAL5223052.1"/>
    </source>
</evidence>
<evidence type="ECO:0000259" key="2">
    <source>
        <dbReference type="PROSITE" id="PS50090"/>
    </source>
</evidence>
<evidence type="ECO:0000313" key="4">
    <source>
        <dbReference type="Proteomes" id="UP001497392"/>
    </source>
</evidence>
<sequence length="196" mass="21496">MASAEILAAGLEGGRAKQVSTSEAEKRAQWVKEMRKVLSPPEMIQADGSVNQDFFKPKKVVLVEDRKWGAEERDLLYKGLEKYGVGRWGEISAQLLPRWDDQTLRVKASKLLGSQSLARYVGWQGNRSAVDQEFERNKALGGRLGCWKGSYLVEDDAGSVRKALQALKGAPEQSPQTEAGTDGKQAEGNGVEGMQS</sequence>
<name>A0ABP1FZU7_9CHLO</name>
<feature type="region of interest" description="Disordered" evidence="1">
    <location>
        <begin position="166"/>
        <end position="196"/>
    </location>
</feature>
<organism evidence="3 4">
    <name type="scientific">Coccomyxa viridis</name>
    <dbReference type="NCBI Taxonomy" id="1274662"/>
    <lineage>
        <taxon>Eukaryota</taxon>
        <taxon>Viridiplantae</taxon>
        <taxon>Chlorophyta</taxon>
        <taxon>core chlorophytes</taxon>
        <taxon>Trebouxiophyceae</taxon>
        <taxon>Trebouxiophyceae incertae sedis</taxon>
        <taxon>Coccomyxaceae</taxon>
        <taxon>Coccomyxa</taxon>
    </lineage>
</organism>
<comment type="caution">
    <text evidence="3">The sequence shown here is derived from an EMBL/GenBank/DDBJ whole genome shotgun (WGS) entry which is preliminary data.</text>
</comment>
<reference evidence="3 4" key="1">
    <citation type="submission" date="2024-06" db="EMBL/GenBank/DDBJ databases">
        <authorList>
            <person name="Kraege A."/>
            <person name="Thomma B."/>
        </authorList>
    </citation>
    <scope>NUCLEOTIDE SEQUENCE [LARGE SCALE GENOMIC DNA]</scope>
</reference>
<dbReference type="CDD" id="cd00167">
    <property type="entry name" value="SANT"/>
    <property type="match status" value="1"/>
</dbReference>
<dbReference type="PROSITE" id="PS50090">
    <property type="entry name" value="MYB_LIKE"/>
    <property type="match status" value="1"/>
</dbReference>
<gene>
    <name evidence="3" type="primary">g5509</name>
    <name evidence="3" type="ORF">VP750_LOCUS4711</name>
</gene>
<dbReference type="Proteomes" id="UP001497392">
    <property type="component" value="Unassembled WGS sequence"/>
</dbReference>
<accession>A0ABP1FZU7</accession>
<protein>
    <submittedName>
        <fullName evidence="3">G5509 protein</fullName>
    </submittedName>
</protein>
<feature type="domain" description="Myb-like" evidence="2">
    <location>
        <begin position="67"/>
        <end position="112"/>
    </location>
</feature>
<dbReference type="Gene3D" id="1.10.10.60">
    <property type="entry name" value="Homeodomain-like"/>
    <property type="match status" value="1"/>
</dbReference>
<dbReference type="SMART" id="SM00717">
    <property type="entry name" value="SANT"/>
    <property type="match status" value="1"/>
</dbReference>
<dbReference type="InterPro" id="IPR001005">
    <property type="entry name" value="SANT/Myb"/>
</dbReference>
<dbReference type="EMBL" id="CAXHTA020000008">
    <property type="protein sequence ID" value="CAL5223052.1"/>
    <property type="molecule type" value="Genomic_DNA"/>
</dbReference>
<dbReference type="InterPro" id="IPR009057">
    <property type="entry name" value="Homeodomain-like_sf"/>
</dbReference>
<keyword evidence="4" id="KW-1185">Reference proteome</keyword>
<dbReference type="Pfam" id="PF00249">
    <property type="entry name" value="Myb_DNA-binding"/>
    <property type="match status" value="1"/>
</dbReference>
<dbReference type="SUPFAM" id="SSF46689">
    <property type="entry name" value="Homeodomain-like"/>
    <property type="match status" value="1"/>
</dbReference>
<feature type="region of interest" description="Disordered" evidence="1">
    <location>
        <begin position="1"/>
        <end position="22"/>
    </location>
</feature>
<proteinExistence type="predicted"/>